<dbReference type="Proteomes" id="UP001453229">
    <property type="component" value="Chromosome"/>
</dbReference>
<feature type="transmembrane region" description="Helical" evidence="1">
    <location>
        <begin position="86"/>
        <end position="104"/>
    </location>
</feature>
<keyword evidence="1" id="KW-1133">Transmembrane helix</keyword>
<dbReference type="EMBL" id="CP151919">
    <property type="protein sequence ID" value="XAD53460.1"/>
    <property type="molecule type" value="Genomic_DNA"/>
</dbReference>
<sequence>MEALISMAISLALYLLPTIIAAARHKRNVVAIGALNILLGWTLIGWVVALVWSLMHDKVDPHQQPASREQHQSVDEIERRMSRSRVWIAVVVVIAGVIFLVYQHQNAAAPPGVEQTQQGPVDTNEREL</sequence>
<keyword evidence="1" id="KW-0472">Membrane</keyword>
<reference evidence="2 3" key="1">
    <citation type="submission" date="2024-04" db="EMBL/GenBank/DDBJ databases">
        <title>Salinicola lusitanus LLJ914,a marine bacterium isolated from the Okinawa Trough.</title>
        <authorList>
            <person name="Li J."/>
        </authorList>
    </citation>
    <scope>NUCLEOTIDE SEQUENCE [LARGE SCALE GENOMIC DNA]</scope>
    <source>
        <strain evidence="2 3">LLJ914</strain>
    </source>
</reference>
<evidence type="ECO:0000313" key="3">
    <source>
        <dbReference type="Proteomes" id="UP001453229"/>
    </source>
</evidence>
<keyword evidence="1" id="KW-0812">Transmembrane</keyword>
<protein>
    <submittedName>
        <fullName evidence="2">Superinfection immunity protein</fullName>
    </submittedName>
</protein>
<gene>
    <name evidence="2" type="ORF">AAGT95_16670</name>
</gene>
<proteinExistence type="predicted"/>
<dbReference type="Pfam" id="PF14373">
    <property type="entry name" value="Imm_superinfect"/>
    <property type="match status" value="1"/>
</dbReference>
<dbReference type="InterPro" id="IPR016410">
    <property type="entry name" value="Phage_imm"/>
</dbReference>
<feature type="transmembrane region" description="Helical" evidence="1">
    <location>
        <begin position="31"/>
        <end position="54"/>
    </location>
</feature>
<evidence type="ECO:0000256" key="1">
    <source>
        <dbReference type="SAM" id="Phobius"/>
    </source>
</evidence>
<accession>A0ABZ3CQR7</accession>
<dbReference type="RefSeq" id="WP_342594520.1">
    <property type="nucleotide sequence ID" value="NZ_CP151919.1"/>
</dbReference>
<evidence type="ECO:0000313" key="2">
    <source>
        <dbReference type="EMBL" id="XAD53460.1"/>
    </source>
</evidence>
<name>A0ABZ3CQR7_9GAMM</name>
<organism evidence="2 3">
    <name type="scientific">Salinicola lusitanus</name>
    <dbReference type="NCBI Taxonomy" id="1949085"/>
    <lineage>
        <taxon>Bacteria</taxon>
        <taxon>Pseudomonadati</taxon>
        <taxon>Pseudomonadota</taxon>
        <taxon>Gammaproteobacteria</taxon>
        <taxon>Oceanospirillales</taxon>
        <taxon>Halomonadaceae</taxon>
        <taxon>Salinicola</taxon>
    </lineage>
</organism>
<keyword evidence="3" id="KW-1185">Reference proteome</keyword>